<dbReference type="AlphaFoldDB" id="I3IR86"/>
<gene>
    <name evidence="1" type="ORF">KSU1_D0922</name>
</gene>
<comment type="caution">
    <text evidence="1">The sequence shown here is derived from an EMBL/GenBank/DDBJ whole genome shotgun (WGS) entry which is preliminary data.</text>
</comment>
<dbReference type="EMBL" id="BAFH01000004">
    <property type="protein sequence ID" value="GAB64231.1"/>
    <property type="molecule type" value="Genomic_DNA"/>
</dbReference>
<reference evidence="1 2" key="1">
    <citation type="journal article" date="2012" name="FEBS Lett.">
        <title>Anammox organism KSU-1 expresses a NirK-type copper-containing nitrite reductase instead of a NirS-type with cytochrome cd1.</title>
        <authorList>
            <person name="Hira D."/>
            <person name="Toh H."/>
            <person name="Migita C.T."/>
            <person name="Okubo H."/>
            <person name="Nishiyama T."/>
            <person name="Hattori M."/>
            <person name="Furukawa K."/>
            <person name="Fujii T."/>
        </authorList>
    </citation>
    <scope>NUCLEOTIDE SEQUENCE [LARGE SCALE GENOMIC DNA]</scope>
</reference>
<evidence type="ECO:0000313" key="1">
    <source>
        <dbReference type="EMBL" id="GAB64231.1"/>
    </source>
</evidence>
<sequence>MSPLSILPGRIRYENTYLMGKMYACRYLQECIINYLKGSVEVIVNHRTGRILVRFDEKQINRQTLIQYIDRTIQECKDCEDSENRVTKDSSFAEKKDSRVSLINIANVAKHPLVEAVAHAFLPKPLNILVPIAIKGIIGKN</sequence>
<proteinExistence type="predicted"/>
<name>I3IR86_9BACT</name>
<accession>I3IR86</accession>
<dbReference type="OrthoDB" id="283057at2"/>
<dbReference type="Proteomes" id="UP000002985">
    <property type="component" value="Unassembled WGS sequence"/>
</dbReference>
<organism evidence="1 2">
    <name type="scientific">Candidatus Jettenia caeni</name>
    <dbReference type="NCBI Taxonomy" id="247490"/>
    <lineage>
        <taxon>Bacteria</taxon>
        <taxon>Pseudomonadati</taxon>
        <taxon>Planctomycetota</taxon>
        <taxon>Candidatus Brocadiia</taxon>
        <taxon>Candidatus Brocadiales</taxon>
        <taxon>Candidatus Brocadiaceae</taxon>
        <taxon>Candidatus Jettenia</taxon>
    </lineage>
</organism>
<dbReference type="Pfam" id="PF19991">
    <property type="entry name" value="HMA_2"/>
    <property type="match status" value="1"/>
</dbReference>
<keyword evidence="2" id="KW-1185">Reference proteome</keyword>
<protein>
    <submittedName>
        <fullName evidence="1">Uncharacterized protein</fullName>
    </submittedName>
</protein>
<dbReference type="eggNOG" id="ENOG5033EJW">
    <property type="taxonomic scope" value="Bacteria"/>
</dbReference>
<evidence type="ECO:0000313" key="2">
    <source>
        <dbReference type="Proteomes" id="UP000002985"/>
    </source>
</evidence>